<keyword evidence="7" id="KW-0547">Nucleotide-binding</keyword>
<evidence type="ECO:0000256" key="6">
    <source>
        <dbReference type="ARBA" id="ARBA00022729"/>
    </source>
</evidence>
<evidence type="ECO:0000313" key="16">
    <source>
        <dbReference type="Proteomes" id="UP001346149"/>
    </source>
</evidence>
<proteinExistence type="predicted"/>
<evidence type="ECO:0000256" key="1">
    <source>
        <dbReference type="ARBA" id="ARBA00004479"/>
    </source>
</evidence>
<keyword evidence="8" id="KW-0067">ATP-binding</keyword>
<dbReference type="Gene3D" id="3.80.10.10">
    <property type="entry name" value="Ribonuclease Inhibitor"/>
    <property type="match status" value="2"/>
</dbReference>
<evidence type="ECO:0000256" key="7">
    <source>
        <dbReference type="ARBA" id="ARBA00022741"/>
    </source>
</evidence>
<dbReference type="InterPro" id="IPR051824">
    <property type="entry name" value="LRR_Rcpt-Like_S/T_Kinase"/>
</dbReference>
<evidence type="ECO:0000256" key="9">
    <source>
        <dbReference type="ARBA" id="ARBA00023170"/>
    </source>
</evidence>
<dbReference type="Pfam" id="PF11721">
    <property type="entry name" value="Malectin"/>
    <property type="match status" value="1"/>
</dbReference>
<keyword evidence="4" id="KW-0597">Phosphoprotein</keyword>
<dbReference type="PANTHER" id="PTHR48006:SF72">
    <property type="entry name" value="LRR RECEPTOR-LIKE SERINE_THREONINE-PROTEIN KINASE RFK1-RELATED"/>
    <property type="match status" value="1"/>
</dbReference>
<evidence type="ECO:0000256" key="8">
    <source>
        <dbReference type="ARBA" id="ARBA00022840"/>
    </source>
</evidence>
<dbReference type="InterPro" id="IPR001611">
    <property type="entry name" value="Leu-rich_rpt"/>
</dbReference>
<dbReference type="EMBL" id="JAXQNO010000012">
    <property type="protein sequence ID" value="KAK4787917.1"/>
    <property type="molecule type" value="Genomic_DNA"/>
</dbReference>
<dbReference type="Proteomes" id="UP001346149">
    <property type="component" value="Unassembled WGS sequence"/>
</dbReference>
<keyword evidence="16" id="KW-1185">Reference proteome</keyword>
<dbReference type="GO" id="GO:0016020">
    <property type="term" value="C:membrane"/>
    <property type="evidence" value="ECO:0007669"/>
    <property type="project" value="UniProtKB-SubCell"/>
</dbReference>
<comment type="catalytic activity">
    <reaction evidence="12">
        <text>L-seryl-[protein] + ATP = O-phospho-L-seryl-[protein] + ADP + H(+)</text>
        <dbReference type="Rhea" id="RHEA:17989"/>
        <dbReference type="Rhea" id="RHEA-COMP:9863"/>
        <dbReference type="Rhea" id="RHEA-COMP:11604"/>
        <dbReference type="ChEBI" id="CHEBI:15378"/>
        <dbReference type="ChEBI" id="CHEBI:29999"/>
        <dbReference type="ChEBI" id="CHEBI:30616"/>
        <dbReference type="ChEBI" id="CHEBI:83421"/>
        <dbReference type="ChEBI" id="CHEBI:456216"/>
        <dbReference type="EC" id="2.7.11.1"/>
    </reaction>
</comment>
<evidence type="ECO:0000313" key="15">
    <source>
        <dbReference type="EMBL" id="KAK4787917.1"/>
    </source>
</evidence>
<evidence type="ECO:0000256" key="4">
    <source>
        <dbReference type="ARBA" id="ARBA00022553"/>
    </source>
</evidence>
<name>A0AAN7LJG5_TRANT</name>
<keyword evidence="3" id="KW-0723">Serine/threonine-protein kinase</keyword>
<evidence type="ECO:0000256" key="5">
    <source>
        <dbReference type="ARBA" id="ARBA00022679"/>
    </source>
</evidence>
<comment type="catalytic activity">
    <reaction evidence="11">
        <text>L-threonyl-[protein] + ATP = O-phospho-L-threonyl-[protein] + ADP + H(+)</text>
        <dbReference type="Rhea" id="RHEA:46608"/>
        <dbReference type="Rhea" id="RHEA-COMP:11060"/>
        <dbReference type="Rhea" id="RHEA-COMP:11605"/>
        <dbReference type="ChEBI" id="CHEBI:15378"/>
        <dbReference type="ChEBI" id="CHEBI:30013"/>
        <dbReference type="ChEBI" id="CHEBI:30616"/>
        <dbReference type="ChEBI" id="CHEBI:61977"/>
        <dbReference type="ChEBI" id="CHEBI:456216"/>
        <dbReference type="EC" id="2.7.11.1"/>
    </reaction>
</comment>
<dbReference type="PANTHER" id="PTHR48006">
    <property type="entry name" value="LEUCINE-RICH REPEAT-CONTAINING PROTEIN DDB_G0281931-RELATED"/>
    <property type="match status" value="1"/>
</dbReference>
<accession>A0AAN7LJG5</accession>
<evidence type="ECO:0000256" key="13">
    <source>
        <dbReference type="SAM" id="Phobius"/>
    </source>
</evidence>
<keyword evidence="6" id="KW-0732">Signal</keyword>
<keyword evidence="13" id="KW-0812">Transmembrane</keyword>
<keyword evidence="5" id="KW-0808">Transferase</keyword>
<dbReference type="InterPro" id="IPR021720">
    <property type="entry name" value="Malectin_dom"/>
</dbReference>
<evidence type="ECO:0000256" key="3">
    <source>
        <dbReference type="ARBA" id="ARBA00022527"/>
    </source>
</evidence>
<keyword evidence="10" id="KW-0325">Glycoprotein</keyword>
<sequence length="655" mass="73553">MGANYWDFDGDSCQIRQIGVTKDPPKGAVSSINCSCAVGNDNFCHVVRIVIKGYSLPGVLSPQLAKLRYLQEIDFALNFLSGTIPAEWTSMQLTSISLLVNQLSGEIPKMLGNITSLTYLCLEANQFSGTIPDEIGNLINLQTFYQKSFFYSSFAPYKKFLRLHRRISNIGGPFQLFPDLSNMTSLVRLVLRSCNLSGQIPSYIWAMEMLELLDVSFNRLVGQIPSAIIWRHLKFIFLSGNLLSGPIPDSVLMDGNNMDLSYNNFTWPSSQQPVCQELNMNLNLFRSSAPLNNLNHEVAPCMDDFHCPEYLSCLHVNCGGEDIEVGVSKGRFLYQGDGSEGGGTAKYYLNHEQYWGFSSTGDFMDDNNFQNVRYTISLQSQSPNLTEFDMTARRAPISLTYFHYCLENGNYTVTLHFAEIEFTNDRTYNSLGRRLFDIYIQDELVHKDFNIEVVSGGAQRPTTEIYNVTVRNHVLDIRLFWAGKGTTRIPKRGVYGPIISAISVESDTKDCPPSNRKGYPDRPVVVGVGVAMAAICLFFFGAVISLVAFLFRKKGHSRKILLLMQEAKRDYKCASLSTQNAAPLFGLLKARPPLRLLLDDEIIATSLLTFLESFAMERSLECLILIGASLDVDKRPDMAQVELRNPQTFSVRLDR</sequence>
<evidence type="ECO:0000256" key="10">
    <source>
        <dbReference type="ARBA" id="ARBA00023180"/>
    </source>
</evidence>
<comment type="subcellular location">
    <subcellularLocation>
        <location evidence="1">Membrane</location>
        <topology evidence="1">Single-pass type I membrane protein</topology>
    </subcellularLocation>
</comment>
<dbReference type="EC" id="2.7.11.1" evidence="2"/>
<protein>
    <recommendedName>
        <fullName evidence="2">non-specific serine/threonine protein kinase</fullName>
        <ecNumber evidence="2">2.7.11.1</ecNumber>
    </recommendedName>
</protein>
<dbReference type="InterPro" id="IPR032675">
    <property type="entry name" value="LRR_dom_sf"/>
</dbReference>
<feature type="domain" description="Malectin" evidence="14">
    <location>
        <begin position="313"/>
        <end position="502"/>
    </location>
</feature>
<dbReference type="FunFam" id="2.60.120.430:FF:000004">
    <property type="entry name" value="Putative leucine-rich repeat receptor-like serine/threonine-protein kinase"/>
    <property type="match status" value="1"/>
</dbReference>
<reference evidence="15 16" key="1">
    <citation type="journal article" date="2023" name="Hortic Res">
        <title>Pangenome of water caltrop reveals structural variations and asymmetric subgenome divergence after allopolyploidization.</title>
        <authorList>
            <person name="Zhang X."/>
            <person name="Chen Y."/>
            <person name="Wang L."/>
            <person name="Yuan Y."/>
            <person name="Fang M."/>
            <person name="Shi L."/>
            <person name="Lu R."/>
            <person name="Comes H.P."/>
            <person name="Ma Y."/>
            <person name="Chen Y."/>
            <person name="Huang G."/>
            <person name="Zhou Y."/>
            <person name="Zheng Z."/>
            <person name="Qiu Y."/>
        </authorList>
    </citation>
    <scope>NUCLEOTIDE SEQUENCE [LARGE SCALE GENOMIC DNA]</scope>
    <source>
        <strain evidence="15">F231</strain>
    </source>
</reference>
<dbReference type="GO" id="GO:0004674">
    <property type="term" value="F:protein serine/threonine kinase activity"/>
    <property type="evidence" value="ECO:0007669"/>
    <property type="project" value="UniProtKB-KW"/>
</dbReference>
<evidence type="ECO:0000256" key="2">
    <source>
        <dbReference type="ARBA" id="ARBA00012513"/>
    </source>
</evidence>
<dbReference type="GO" id="GO:0005524">
    <property type="term" value="F:ATP binding"/>
    <property type="evidence" value="ECO:0007669"/>
    <property type="project" value="UniProtKB-KW"/>
</dbReference>
<dbReference type="Pfam" id="PF00560">
    <property type="entry name" value="LRR_1"/>
    <property type="match status" value="2"/>
</dbReference>
<gene>
    <name evidence="15" type="ORF">SAY86_011750</name>
</gene>
<evidence type="ECO:0000256" key="11">
    <source>
        <dbReference type="ARBA" id="ARBA00047899"/>
    </source>
</evidence>
<keyword evidence="3" id="KW-0418">Kinase</keyword>
<keyword evidence="9" id="KW-0675">Receptor</keyword>
<dbReference type="AlphaFoldDB" id="A0AAN7LJG5"/>
<feature type="transmembrane region" description="Helical" evidence="13">
    <location>
        <begin position="524"/>
        <end position="551"/>
    </location>
</feature>
<dbReference type="FunFam" id="3.80.10.10:FF:000452">
    <property type="entry name" value="Probable LRR receptor-like serine/threonine-protein kinase RFK1"/>
    <property type="match status" value="1"/>
</dbReference>
<organism evidence="15 16">
    <name type="scientific">Trapa natans</name>
    <name type="common">Water chestnut</name>
    <dbReference type="NCBI Taxonomy" id="22666"/>
    <lineage>
        <taxon>Eukaryota</taxon>
        <taxon>Viridiplantae</taxon>
        <taxon>Streptophyta</taxon>
        <taxon>Embryophyta</taxon>
        <taxon>Tracheophyta</taxon>
        <taxon>Spermatophyta</taxon>
        <taxon>Magnoliopsida</taxon>
        <taxon>eudicotyledons</taxon>
        <taxon>Gunneridae</taxon>
        <taxon>Pentapetalae</taxon>
        <taxon>rosids</taxon>
        <taxon>malvids</taxon>
        <taxon>Myrtales</taxon>
        <taxon>Lythraceae</taxon>
        <taxon>Trapa</taxon>
    </lineage>
</organism>
<dbReference type="Gene3D" id="2.60.120.430">
    <property type="entry name" value="Galactose-binding lectin"/>
    <property type="match status" value="1"/>
</dbReference>
<keyword evidence="13" id="KW-1133">Transmembrane helix</keyword>
<comment type="caution">
    <text evidence="15">The sequence shown here is derived from an EMBL/GenBank/DDBJ whole genome shotgun (WGS) entry which is preliminary data.</text>
</comment>
<dbReference type="SUPFAM" id="SSF52058">
    <property type="entry name" value="L domain-like"/>
    <property type="match status" value="1"/>
</dbReference>
<evidence type="ECO:0000259" key="14">
    <source>
        <dbReference type="Pfam" id="PF11721"/>
    </source>
</evidence>
<keyword evidence="13" id="KW-0472">Membrane</keyword>
<evidence type="ECO:0000256" key="12">
    <source>
        <dbReference type="ARBA" id="ARBA00048679"/>
    </source>
</evidence>